<dbReference type="SUPFAM" id="SSF55811">
    <property type="entry name" value="Nudix"/>
    <property type="match status" value="1"/>
</dbReference>
<sequence length="316" mass="34409">MAPRRVGLQSLCILVLVAVLLFLIGHHLISPFSDPDQAAARIAQKNVVGGGVVYRWPTWRNERTVAVETLGETKFARCDVHTVLSEDGTTVIRDWLVLEEAPAVNVIVQTLEGNRFVVFQQKKYAIPGETMSPVGGFIDLGESPLVAAKREVLEELGLGSRQTMQLVQIQSKSLESLSVLEIAKIITDNAMPEAVDELGLLIDQSSSKVTTTQVDSDSDWIFLGRYRTAANRGGGFLYSYLLKNAVPLLHGGGTSNYVGGTGDFESQTIMHLTEAEVMDALADGKFQEVKWAASFALAMLHLKDGMSNPAIRTHGK</sequence>
<reference evidence="3 4" key="1">
    <citation type="submission" date="2024-10" db="EMBL/GenBank/DDBJ databases">
        <title>Updated reference genomes for cyclostephanoid diatoms.</title>
        <authorList>
            <person name="Roberts W.R."/>
            <person name="Alverson A.J."/>
        </authorList>
    </citation>
    <scope>NUCLEOTIDE SEQUENCE [LARGE SCALE GENOMIC DNA]</scope>
    <source>
        <strain evidence="3 4">AJA232-27</strain>
    </source>
</reference>
<dbReference type="AlphaFoldDB" id="A0ABD3MQG4"/>
<evidence type="ECO:0000256" key="1">
    <source>
        <dbReference type="ARBA" id="ARBA00022801"/>
    </source>
</evidence>
<accession>A0ABD3MQG4</accession>
<dbReference type="EMBL" id="JALLBG020000108">
    <property type="protein sequence ID" value="KAL3764196.1"/>
    <property type="molecule type" value="Genomic_DNA"/>
</dbReference>
<keyword evidence="4" id="KW-1185">Reference proteome</keyword>
<comment type="caution">
    <text evidence="3">The sequence shown here is derived from an EMBL/GenBank/DDBJ whole genome shotgun (WGS) entry which is preliminary data.</text>
</comment>
<evidence type="ECO:0000259" key="2">
    <source>
        <dbReference type="PROSITE" id="PS51462"/>
    </source>
</evidence>
<proteinExistence type="predicted"/>
<gene>
    <name evidence="3" type="ORF">ACHAWU_004008</name>
</gene>
<dbReference type="InterPro" id="IPR000086">
    <property type="entry name" value="NUDIX_hydrolase_dom"/>
</dbReference>
<dbReference type="InterPro" id="IPR015797">
    <property type="entry name" value="NUDIX_hydrolase-like_dom_sf"/>
</dbReference>
<name>A0ABD3MQG4_9STRA</name>
<protein>
    <recommendedName>
        <fullName evidence="2">Nudix hydrolase domain-containing protein</fullName>
    </recommendedName>
</protein>
<evidence type="ECO:0000313" key="3">
    <source>
        <dbReference type="EMBL" id="KAL3764196.1"/>
    </source>
</evidence>
<feature type="domain" description="Nudix hydrolase" evidence="2">
    <location>
        <begin position="99"/>
        <end position="243"/>
    </location>
</feature>
<organism evidence="3 4">
    <name type="scientific">Discostella pseudostelligera</name>
    <dbReference type="NCBI Taxonomy" id="259834"/>
    <lineage>
        <taxon>Eukaryota</taxon>
        <taxon>Sar</taxon>
        <taxon>Stramenopiles</taxon>
        <taxon>Ochrophyta</taxon>
        <taxon>Bacillariophyta</taxon>
        <taxon>Coscinodiscophyceae</taxon>
        <taxon>Thalassiosirophycidae</taxon>
        <taxon>Stephanodiscales</taxon>
        <taxon>Stephanodiscaceae</taxon>
        <taxon>Discostella</taxon>
    </lineage>
</organism>
<dbReference type="PROSITE" id="PS00893">
    <property type="entry name" value="NUDIX_BOX"/>
    <property type="match status" value="1"/>
</dbReference>
<evidence type="ECO:0000313" key="4">
    <source>
        <dbReference type="Proteomes" id="UP001530293"/>
    </source>
</evidence>
<dbReference type="Gene3D" id="3.90.79.10">
    <property type="entry name" value="Nucleoside Triphosphate Pyrophosphohydrolase"/>
    <property type="match status" value="1"/>
</dbReference>
<dbReference type="PROSITE" id="PS51462">
    <property type="entry name" value="NUDIX"/>
    <property type="match status" value="1"/>
</dbReference>
<dbReference type="GO" id="GO:0016787">
    <property type="term" value="F:hydrolase activity"/>
    <property type="evidence" value="ECO:0007669"/>
    <property type="project" value="UniProtKB-KW"/>
</dbReference>
<dbReference type="InterPro" id="IPR020084">
    <property type="entry name" value="NUDIX_hydrolase_CS"/>
</dbReference>
<dbReference type="Proteomes" id="UP001530293">
    <property type="component" value="Unassembled WGS sequence"/>
</dbReference>
<dbReference type="Pfam" id="PF00293">
    <property type="entry name" value="NUDIX"/>
    <property type="match status" value="1"/>
</dbReference>
<keyword evidence="1" id="KW-0378">Hydrolase</keyword>